<evidence type="ECO:0000313" key="1">
    <source>
        <dbReference type="EMBL" id="WMV47120.1"/>
    </source>
</evidence>
<evidence type="ECO:0000313" key="2">
    <source>
        <dbReference type="Proteomes" id="UP001234989"/>
    </source>
</evidence>
<dbReference type="AlphaFoldDB" id="A0AAF0ZRR5"/>
<name>A0AAF0ZRR5_SOLVR</name>
<keyword evidence="2" id="KW-1185">Reference proteome</keyword>
<dbReference type="InterPro" id="IPR032675">
    <property type="entry name" value="LRR_dom_sf"/>
</dbReference>
<sequence>MATIEKNADVKMGDLNKPFRLNGNHFKRWKGKFSLTNFFEQFVIIQAPTLQYLSYFSSYSLEELAMVECHNLKTLEVSFICSGFIERLISRSQFLESLILDDVASRGVNICRGTESLRALKIQNCPNIGVIDAPNLVSLKYEGRSLNLQKNQAN</sequence>
<organism evidence="1 2">
    <name type="scientific">Solanum verrucosum</name>
    <dbReference type="NCBI Taxonomy" id="315347"/>
    <lineage>
        <taxon>Eukaryota</taxon>
        <taxon>Viridiplantae</taxon>
        <taxon>Streptophyta</taxon>
        <taxon>Embryophyta</taxon>
        <taxon>Tracheophyta</taxon>
        <taxon>Spermatophyta</taxon>
        <taxon>Magnoliopsida</taxon>
        <taxon>eudicotyledons</taxon>
        <taxon>Gunneridae</taxon>
        <taxon>Pentapetalae</taxon>
        <taxon>asterids</taxon>
        <taxon>lamiids</taxon>
        <taxon>Solanales</taxon>
        <taxon>Solanaceae</taxon>
        <taxon>Solanoideae</taxon>
        <taxon>Solaneae</taxon>
        <taxon>Solanum</taxon>
    </lineage>
</organism>
<accession>A0AAF0ZRR5</accession>
<dbReference type="SUPFAM" id="SSF52047">
    <property type="entry name" value="RNI-like"/>
    <property type="match status" value="1"/>
</dbReference>
<dbReference type="Proteomes" id="UP001234989">
    <property type="component" value="Chromosome 9"/>
</dbReference>
<gene>
    <name evidence="1" type="ORF">MTR67_040505</name>
</gene>
<dbReference type="EMBL" id="CP133620">
    <property type="protein sequence ID" value="WMV47120.1"/>
    <property type="molecule type" value="Genomic_DNA"/>
</dbReference>
<reference evidence="1" key="1">
    <citation type="submission" date="2023-08" db="EMBL/GenBank/DDBJ databases">
        <title>A de novo genome assembly of Solanum verrucosum Schlechtendal, a Mexican diploid species geographically isolated from the other diploid A-genome species in potato relatives.</title>
        <authorList>
            <person name="Hosaka K."/>
        </authorList>
    </citation>
    <scope>NUCLEOTIDE SEQUENCE</scope>
    <source>
        <tissue evidence="1">Young leaves</tissue>
    </source>
</reference>
<proteinExistence type="predicted"/>
<protein>
    <submittedName>
        <fullName evidence="1">Uncharacterized protein</fullName>
    </submittedName>
</protein>
<dbReference type="Gene3D" id="3.80.10.10">
    <property type="entry name" value="Ribonuclease Inhibitor"/>
    <property type="match status" value="1"/>
</dbReference>